<accession>A0A344TWD0</accession>
<dbReference type="EMBL" id="CP030862">
    <property type="protein sequence ID" value="AXE22951.1"/>
    <property type="molecule type" value="Genomic_DNA"/>
</dbReference>
<dbReference type="InterPro" id="IPR001387">
    <property type="entry name" value="Cro/C1-type_HTH"/>
</dbReference>
<gene>
    <name evidence="2" type="ORF">C0216_05330</name>
</gene>
<dbReference type="SUPFAM" id="SSF47413">
    <property type="entry name" value="lambda repressor-like DNA-binding domains"/>
    <property type="match status" value="1"/>
</dbReference>
<keyword evidence="3" id="KW-1185">Reference proteome</keyword>
<sequence length="406" mass="43877">MEPESDVWVHPDLRAAAAAEDWPTLLRKWRKATRSSQSRLGALVGLAQPDISAIENRRRAVTSVEVRRRIIEGLGIPAELLGGAGAEMPLPSLVLPGLVADPDTERLRHITASGMRLDAASLGAVERLLAEHRRAEDTLGSRVMSAVVAKQFEAVAGLYDKARGPLADRLVRVMAEYAQFLAWMAQDQDHTAPALAWFDRSYDWALESGHGDMAATTMSMKAHVAWSRGRARRTIRLGEAAASTPGASDATRGLAVQMAGRGHALDGDADAAYRRLDEAQLIIANATDAPPWLYFYGESWFAAQRGMADLHLRDWRSAIENLRAGLAGFTPAFRRDRAWYGACLARAYAGAGEPEAALTTATSVLADASEIGRPHAWGELHRAGGLLLRQGAPEGRLLVAALAELD</sequence>
<dbReference type="KEGG" id="sgz:C0216_05330"/>
<evidence type="ECO:0000313" key="3">
    <source>
        <dbReference type="Proteomes" id="UP000252004"/>
    </source>
</evidence>
<dbReference type="AlphaFoldDB" id="A0A344TWD0"/>
<dbReference type="Proteomes" id="UP000252004">
    <property type="component" value="Chromosome"/>
</dbReference>
<feature type="domain" description="HTH cro/C1-type" evidence="1">
    <location>
        <begin position="26"/>
        <end position="81"/>
    </location>
</feature>
<evidence type="ECO:0000259" key="1">
    <source>
        <dbReference type="PROSITE" id="PS50943"/>
    </source>
</evidence>
<organism evidence="2 3">
    <name type="scientific">Streptomyces globosus</name>
    <dbReference type="NCBI Taxonomy" id="68209"/>
    <lineage>
        <taxon>Bacteria</taxon>
        <taxon>Bacillati</taxon>
        <taxon>Actinomycetota</taxon>
        <taxon>Actinomycetes</taxon>
        <taxon>Kitasatosporales</taxon>
        <taxon>Streptomycetaceae</taxon>
        <taxon>Streptomyces</taxon>
    </lineage>
</organism>
<dbReference type="RefSeq" id="WP_114054142.1">
    <property type="nucleotide sequence ID" value="NZ_CP030862.1"/>
</dbReference>
<dbReference type="Gene3D" id="1.10.260.40">
    <property type="entry name" value="lambda repressor-like DNA-binding domains"/>
    <property type="match status" value="1"/>
</dbReference>
<protein>
    <submittedName>
        <fullName evidence="2">XRE family transcriptional regulator</fullName>
    </submittedName>
</protein>
<dbReference type="InterPro" id="IPR010982">
    <property type="entry name" value="Lambda_DNA-bd_dom_sf"/>
</dbReference>
<proteinExistence type="predicted"/>
<dbReference type="PROSITE" id="PS50943">
    <property type="entry name" value="HTH_CROC1"/>
    <property type="match status" value="1"/>
</dbReference>
<dbReference type="CDD" id="cd00093">
    <property type="entry name" value="HTH_XRE"/>
    <property type="match status" value="1"/>
</dbReference>
<dbReference type="GO" id="GO:0003677">
    <property type="term" value="F:DNA binding"/>
    <property type="evidence" value="ECO:0007669"/>
    <property type="project" value="InterPro"/>
</dbReference>
<dbReference type="OrthoDB" id="4074704at2"/>
<evidence type="ECO:0000313" key="2">
    <source>
        <dbReference type="EMBL" id="AXE22951.1"/>
    </source>
</evidence>
<name>A0A344TWD0_9ACTN</name>
<reference evidence="2 3" key="1">
    <citation type="submission" date="2018-01" db="EMBL/GenBank/DDBJ databases">
        <title>Draft genome Sequence of streptomyces globosus LZH-48.</title>
        <authorList>
            <person name="Ran K."/>
            <person name="Li Z."/>
            <person name="Wei S."/>
            <person name="Dong R."/>
        </authorList>
    </citation>
    <scope>NUCLEOTIDE SEQUENCE [LARGE SCALE GENOMIC DNA]</scope>
    <source>
        <strain evidence="2 3">LZH-48</strain>
    </source>
</reference>